<sequence length="51" mass="5649">SFLNNARTSVESIPELSDIPIFPVFDPISSAIFCLIDFSTNCSFLSPFDFS</sequence>
<name>A0A383AMV0_9ZZZZ</name>
<dbReference type="EMBL" id="UINC01193324">
    <property type="protein sequence ID" value="SVE08889.1"/>
    <property type="molecule type" value="Genomic_DNA"/>
</dbReference>
<protein>
    <submittedName>
        <fullName evidence="1">Uncharacterized protein</fullName>
    </submittedName>
</protein>
<proteinExistence type="predicted"/>
<evidence type="ECO:0000313" key="1">
    <source>
        <dbReference type="EMBL" id="SVE08889.1"/>
    </source>
</evidence>
<dbReference type="AlphaFoldDB" id="A0A383AMV0"/>
<accession>A0A383AMV0</accession>
<feature type="non-terminal residue" evidence="1">
    <location>
        <position position="1"/>
    </location>
</feature>
<gene>
    <name evidence="1" type="ORF">METZ01_LOCUS461743</name>
</gene>
<reference evidence="1" key="1">
    <citation type="submission" date="2018-05" db="EMBL/GenBank/DDBJ databases">
        <authorList>
            <person name="Lanie J.A."/>
            <person name="Ng W.-L."/>
            <person name="Kazmierczak K.M."/>
            <person name="Andrzejewski T.M."/>
            <person name="Davidsen T.M."/>
            <person name="Wayne K.J."/>
            <person name="Tettelin H."/>
            <person name="Glass J.I."/>
            <person name="Rusch D."/>
            <person name="Podicherti R."/>
            <person name="Tsui H.-C.T."/>
            <person name="Winkler M.E."/>
        </authorList>
    </citation>
    <scope>NUCLEOTIDE SEQUENCE</scope>
</reference>
<organism evidence="1">
    <name type="scientific">marine metagenome</name>
    <dbReference type="NCBI Taxonomy" id="408172"/>
    <lineage>
        <taxon>unclassified sequences</taxon>
        <taxon>metagenomes</taxon>
        <taxon>ecological metagenomes</taxon>
    </lineage>
</organism>